<comment type="caution">
    <text evidence="5">The sequence shown here is derived from an EMBL/GenBank/DDBJ whole genome shotgun (WGS) entry which is preliminary data.</text>
</comment>
<organism evidence="5 6">
    <name type="scientific">Hallella seregens ATCC 51272</name>
    <dbReference type="NCBI Taxonomy" id="1336250"/>
    <lineage>
        <taxon>Bacteria</taxon>
        <taxon>Pseudomonadati</taxon>
        <taxon>Bacteroidota</taxon>
        <taxon>Bacteroidia</taxon>
        <taxon>Bacteroidales</taxon>
        <taxon>Prevotellaceae</taxon>
        <taxon>Hallella</taxon>
    </lineage>
</organism>
<feature type="domain" description="EcxA zinc-binding" evidence="2">
    <location>
        <begin position="427"/>
        <end position="732"/>
    </location>
</feature>
<feature type="domain" description="DUF5118" evidence="4">
    <location>
        <begin position="45"/>
        <end position="93"/>
    </location>
</feature>
<reference evidence="5 6" key="1">
    <citation type="submission" date="2024-09" db="EMBL/GenBank/DDBJ databases">
        <authorList>
            <person name="Sun Q."/>
            <person name="Mori K."/>
        </authorList>
    </citation>
    <scope>NUCLEOTIDE SEQUENCE [LARGE SCALE GENOMIC DNA]</scope>
    <source>
        <strain evidence="5 6">ATCC 51272</strain>
    </source>
</reference>
<keyword evidence="6" id="KW-1185">Reference proteome</keyword>
<keyword evidence="1" id="KW-0732">Signal</keyword>
<dbReference type="RefSeq" id="WP_027952843.1">
    <property type="nucleotide sequence ID" value="NZ_JADU01000037.1"/>
</dbReference>
<dbReference type="InterPro" id="IPR032534">
    <property type="entry name" value="EcxA_zinc-bd"/>
</dbReference>
<dbReference type="CDD" id="cd04276">
    <property type="entry name" value="ZnMc_MMP_like_2"/>
    <property type="match status" value="1"/>
</dbReference>
<dbReference type="InterPro" id="IPR033428">
    <property type="entry name" value="DUF5118"/>
</dbReference>
<name>A0ABV5ZL11_9BACT</name>
<dbReference type="Pfam" id="PF17148">
    <property type="entry name" value="DUF5117"/>
    <property type="match status" value="1"/>
</dbReference>
<feature type="signal peptide" evidence="1">
    <location>
        <begin position="1"/>
        <end position="23"/>
    </location>
</feature>
<dbReference type="Pfam" id="PF16313">
    <property type="entry name" value="DUF4953"/>
    <property type="match status" value="1"/>
</dbReference>
<feature type="domain" description="DUF5117" evidence="3">
    <location>
        <begin position="102"/>
        <end position="293"/>
    </location>
</feature>
<proteinExistence type="predicted"/>
<feature type="chain" id="PRO_5046672735" evidence="1">
    <location>
        <begin position="24"/>
        <end position="858"/>
    </location>
</feature>
<evidence type="ECO:0000259" key="2">
    <source>
        <dbReference type="Pfam" id="PF16313"/>
    </source>
</evidence>
<protein>
    <submittedName>
        <fullName evidence="5">Zinc-dependent metalloprotease</fullName>
    </submittedName>
</protein>
<evidence type="ECO:0000256" key="1">
    <source>
        <dbReference type="SAM" id="SignalP"/>
    </source>
</evidence>
<dbReference type="Proteomes" id="UP001589688">
    <property type="component" value="Unassembled WGS sequence"/>
</dbReference>
<dbReference type="SUPFAM" id="SSF55486">
    <property type="entry name" value="Metalloproteases ('zincins'), catalytic domain"/>
    <property type="match status" value="1"/>
</dbReference>
<dbReference type="PROSITE" id="PS51257">
    <property type="entry name" value="PROKAR_LIPOPROTEIN"/>
    <property type="match status" value="1"/>
</dbReference>
<evidence type="ECO:0000313" key="5">
    <source>
        <dbReference type="EMBL" id="MFB9896854.1"/>
    </source>
</evidence>
<sequence length="858" mass="95786">MKHLLSGCLLLALAVGCPGPAAAKKKPKAKLGALLFGKDSLSKDEYGKIVKGGVKKQGLFTVIFKAKDNKLYFEIPDSAFGRTYMLANRVASTSNAKDYVAGQMVGNPMVVNFTKDERSVYMNLVQAANLVAASDPIRASFDRNFLNPILKAFKIVATHGHSVVIDVSAFFGTNEACLSPIKTDSPITKLLGGGNSLKGTYVADASGLNEVKAFERNIEIKSTLSYNLTGGLTATPYSVRMHRSLFVLPDDPMPKRYQDNRVGYFSELQNLYSSDKDRVEQRSFIRRWRVEPRPEDRDRYFRGELVEPQRKIVFYVDSAFPAKWRQTIKDGILVWNKAFEAAGFKHVIEARDYPAADSLFDPDDMRYNCFKYATTATPNAMGPSHSDPRTGEILCADVLWYHNIVSLLHNWRFVQTGAVDERVRRPVFDDELMRQSIKYAASHEVGHTLGLMHNMGASYAFPVDSLRSPSFTRRYGTTPSIMDYARNNYVAQPGDPERGVSLLPPELGVYDVYAINWGYRLVPGAATPAEEKPELDRWIAAKAGDPMYEFGAQQMLGTIDPTDLTEDLGNDHVKAGDLGISNLKIVMRHLLDWTMERGERYDAVEDVYKELTRQYSRYLGHVMPLVGGIEYKEVRQGDGQPAARRFVSRARQREAMHWLLRQARSYDAWLTPADVLNKMEIDLNVNDKIRTTVVSSLLNGATLYRIREGGLADPRLNYPLDTYLSDLTQALFIAPRGGRLTAAEQQLQGAAIAQMMRASGLEKAEPKKAAAAAADVAAFWRDATAPSTLCDYGHIASSFSRINLGSAALSQGELGAIMLGRLRAVLAKYRSYRNQAVGGTRDFYNYQVFVIERLLNHQ</sequence>
<evidence type="ECO:0000259" key="3">
    <source>
        <dbReference type="Pfam" id="PF17148"/>
    </source>
</evidence>
<dbReference type="InterPro" id="IPR034032">
    <property type="entry name" value="Zn_MMP-like_bac"/>
</dbReference>
<keyword evidence="5" id="KW-0645">Protease</keyword>
<dbReference type="PANTHER" id="PTHR38478:SF1">
    <property type="entry name" value="ZINC DEPENDENT METALLOPROTEASE DOMAIN LIPOPROTEIN"/>
    <property type="match status" value="1"/>
</dbReference>
<dbReference type="InterPro" id="IPR033413">
    <property type="entry name" value="DUF5117"/>
</dbReference>
<gene>
    <name evidence="5" type="ORF">ACFFK8_03250</name>
</gene>
<dbReference type="Pfam" id="PF17162">
    <property type="entry name" value="DUF5118"/>
    <property type="match status" value="1"/>
</dbReference>
<dbReference type="PANTHER" id="PTHR38478">
    <property type="entry name" value="PEPTIDASE M1A AND M12B"/>
    <property type="match status" value="1"/>
</dbReference>
<dbReference type="Gene3D" id="3.40.390.10">
    <property type="entry name" value="Collagenase (Catalytic Domain)"/>
    <property type="match status" value="1"/>
</dbReference>
<dbReference type="GO" id="GO:0008237">
    <property type="term" value="F:metallopeptidase activity"/>
    <property type="evidence" value="ECO:0007669"/>
    <property type="project" value="UniProtKB-KW"/>
</dbReference>
<dbReference type="InterPro" id="IPR024079">
    <property type="entry name" value="MetalloPept_cat_dom_sf"/>
</dbReference>
<keyword evidence="5" id="KW-0482">Metalloprotease</keyword>
<evidence type="ECO:0000313" key="6">
    <source>
        <dbReference type="Proteomes" id="UP001589688"/>
    </source>
</evidence>
<evidence type="ECO:0000259" key="4">
    <source>
        <dbReference type="Pfam" id="PF17162"/>
    </source>
</evidence>
<accession>A0ABV5ZL11</accession>
<keyword evidence="5" id="KW-0378">Hydrolase</keyword>
<dbReference type="EMBL" id="JBHLZF010000001">
    <property type="protein sequence ID" value="MFB9896854.1"/>
    <property type="molecule type" value="Genomic_DNA"/>
</dbReference>